<evidence type="ECO:0000313" key="3">
    <source>
        <dbReference type="Proteomes" id="UP000198797"/>
    </source>
</evidence>
<proteinExistence type="predicted"/>
<dbReference type="RefSeq" id="WP_091253655.1">
    <property type="nucleotide sequence ID" value="NZ_FMCU01000028.1"/>
</dbReference>
<protein>
    <submittedName>
        <fullName evidence="2">Putative transmembrane protein (PGPGW)</fullName>
    </submittedName>
</protein>
<keyword evidence="1" id="KW-0472">Membrane</keyword>
<sequence>MLSSSEKESVKQATLARIAAQRERHRRRPMFVRVIVGAGGMLLSLAGLLLVWAPEFGLPLLLAGFGLLALEFDWAVRARAWTEWRALLLRQRIQRQPPAVKIAMPLIMLVVVGVVVWQVFF</sequence>
<evidence type="ECO:0000256" key="1">
    <source>
        <dbReference type="SAM" id="Phobius"/>
    </source>
</evidence>
<evidence type="ECO:0000313" key="2">
    <source>
        <dbReference type="EMBL" id="SCF48671.1"/>
    </source>
</evidence>
<keyword evidence="3" id="KW-1185">Reference proteome</keyword>
<feature type="transmembrane region" description="Helical" evidence="1">
    <location>
        <begin position="58"/>
        <end position="78"/>
    </location>
</feature>
<feature type="transmembrane region" description="Helical" evidence="1">
    <location>
        <begin position="99"/>
        <end position="120"/>
    </location>
</feature>
<organism evidence="2 3">
    <name type="scientific">Micromonospora matsumotoense</name>
    <dbReference type="NCBI Taxonomy" id="121616"/>
    <lineage>
        <taxon>Bacteria</taxon>
        <taxon>Bacillati</taxon>
        <taxon>Actinomycetota</taxon>
        <taxon>Actinomycetes</taxon>
        <taxon>Micromonosporales</taxon>
        <taxon>Micromonosporaceae</taxon>
        <taxon>Micromonospora</taxon>
    </lineage>
</organism>
<accession>A0A1C5AUE0</accession>
<dbReference type="AlphaFoldDB" id="A0A1C5AUE0"/>
<dbReference type="STRING" id="121616.GA0070216_12812"/>
<dbReference type="Pfam" id="PF09656">
    <property type="entry name" value="PGPGW"/>
    <property type="match status" value="1"/>
</dbReference>
<dbReference type="Proteomes" id="UP000198797">
    <property type="component" value="Unassembled WGS sequence"/>
</dbReference>
<gene>
    <name evidence="2" type="ORF">GA0070216_12812</name>
</gene>
<dbReference type="EMBL" id="FMCU01000028">
    <property type="protein sequence ID" value="SCF48671.1"/>
    <property type="molecule type" value="Genomic_DNA"/>
</dbReference>
<reference evidence="3" key="1">
    <citation type="submission" date="2016-06" db="EMBL/GenBank/DDBJ databases">
        <authorList>
            <person name="Varghese N."/>
            <person name="Submissions Spin"/>
        </authorList>
    </citation>
    <scope>NUCLEOTIDE SEQUENCE [LARGE SCALE GENOMIC DNA]</scope>
    <source>
        <strain evidence="3">DSM 44100</strain>
    </source>
</reference>
<keyword evidence="1 2" id="KW-0812">Transmembrane</keyword>
<dbReference type="InterPro" id="IPR019099">
    <property type="entry name" value="Uncharacterised_PGPGW_TM"/>
</dbReference>
<keyword evidence="1" id="KW-1133">Transmembrane helix</keyword>
<name>A0A1C5AUE0_9ACTN</name>
<feature type="transmembrane region" description="Helical" evidence="1">
    <location>
        <begin position="31"/>
        <end position="52"/>
    </location>
</feature>